<protein>
    <submittedName>
        <fullName evidence="1">Sm domain-containing protein</fullName>
    </submittedName>
</protein>
<dbReference type="WBParaSite" id="HPLM_0001015701-mRNA-1">
    <property type="protein sequence ID" value="HPLM_0001015701-mRNA-1"/>
    <property type="gene ID" value="HPLM_0001015701"/>
</dbReference>
<accession>A0A0N4WH22</accession>
<proteinExistence type="predicted"/>
<dbReference type="SUPFAM" id="SSF50182">
    <property type="entry name" value="Sm-like ribonucleoproteins"/>
    <property type="match status" value="1"/>
</dbReference>
<dbReference type="AlphaFoldDB" id="A0A0N4WH22"/>
<dbReference type="Gene3D" id="2.30.30.100">
    <property type="match status" value="1"/>
</dbReference>
<name>A0A0N4WH22_HAEPC</name>
<reference evidence="1" key="1">
    <citation type="submission" date="2017-02" db="UniProtKB">
        <authorList>
            <consortium name="WormBaseParasite"/>
        </authorList>
    </citation>
    <scope>IDENTIFICATION</scope>
</reference>
<sequence length="75" mass="8584">LSTDSLSNKIFCSSASIVVQFYMGRWMEVELTDGRLIRGQMMCTDRRPNFILGRRLGQLVVVEVLEDDELVEKST</sequence>
<dbReference type="InterPro" id="IPR010920">
    <property type="entry name" value="LSM_dom_sf"/>
</dbReference>
<evidence type="ECO:0000313" key="1">
    <source>
        <dbReference type="WBParaSite" id="HPLM_0001015701-mRNA-1"/>
    </source>
</evidence>
<organism evidence="1">
    <name type="scientific">Haemonchus placei</name>
    <name type="common">Barber's pole worm</name>
    <dbReference type="NCBI Taxonomy" id="6290"/>
    <lineage>
        <taxon>Eukaryota</taxon>
        <taxon>Metazoa</taxon>
        <taxon>Ecdysozoa</taxon>
        <taxon>Nematoda</taxon>
        <taxon>Chromadorea</taxon>
        <taxon>Rhabditida</taxon>
        <taxon>Rhabditina</taxon>
        <taxon>Rhabditomorpha</taxon>
        <taxon>Strongyloidea</taxon>
        <taxon>Trichostrongylidae</taxon>
        <taxon>Haemonchus</taxon>
    </lineage>
</organism>